<protein>
    <submittedName>
        <fullName evidence="1">Uncharacterized protein</fullName>
    </submittedName>
</protein>
<proteinExistence type="predicted"/>
<reference evidence="1" key="1">
    <citation type="submission" date="2018-07" db="EMBL/GenBank/DDBJ databases">
        <authorList>
            <person name="Ashton P.M."/>
            <person name="Dallman T."/>
            <person name="Nair S."/>
            <person name="De Pinna E."/>
            <person name="Peters T."/>
            <person name="Grant K."/>
        </authorList>
    </citation>
    <scope>NUCLEOTIDE SEQUENCE</scope>
    <source>
        <strain evidence="1">368335</strain>
    </source>
</reference>
<dbReference type="AlphaFoldDB" id="A0A635RCA8"/>
<sequence length="192" mass="22153">MYRLIEMRKDVWLENLVDGELEGIELSLPERADTVLAFLVKQADREPVGIFTVDYKDPRGIHLRNICSGLENLPANPFLNYAKRKLRPGQHLWVTLAPDIRIMRDDYSAFVQATKVSLYNPNAERTDMPFIITLEDDGTQEGIEAITELVNSYPVATIELENPSRLQLGDLLEWIELNTEFLINSRQYRFDV</sequence>
<evidence type="ECO:0000313" key="1">
    <source>
        <dbReference type="EMBL" id="EDH8304207.1"/>
    </source>
</evidence>
<organism evidence="1">
    <name type="scientific">Salmonella enterica subsp. enterica serovar Chester</name>
    <dbReference type="NCBI Taxonomy" id="149386"/>
    <lineage>
        <taxon>Bacteria</taxon>
        <taxon>Pseudomonadati</taxon>
        <taxon>Pseudomonadota</taxon>
        <taxon>Gammaproteobacteria</taxon>
        <taxon>Enterobacterales</taxon>
        <taxon>Enterobacteriaceae</taxon>
        <taxon>Salmonella</taxon>
    </lineage>
</organism>
<accession>A0A635RCA8</accession>
<comment type="caution">
    <text evidence="1">The sequence shown here is derived from an EMBL/GenBank/DDBJ whole genome shotgun (WGS) entry which is preliminary data.</text>
</comment>
<name>A0A635RCA8_SALET</name>
<dbReference type="EMBL" id="AAMIYH010000027">
    <property type="protein sequence ID" value="EDH8304207.1"/>
    <property type="molecule type" value="Genomic_DNA"/>
</dbReference>
<gene>
    <name evidence="1" type="ORF">CB695_22345</name>
</gene>